<dbReference type="AlphaFoldDB" id="A0A443SAE6"/>
<organism evidence="2 3">
    <name type="scientific">Leptotrombidium deliense</name>
    <dbReference type="NCBI Taxonomy" id="299467"/>
    <lineage>
        <taxon>Eukaryota</taxon>
        <taxon>Metazoa</taxon>
        <taxon>Ecdysozoa</taxon>
        <taxon>Arthropoda</taxon>
        <taxon>Chelicerata</taxon>
        <taxon>Arachnida</taxon>
        <taxon>Acari</taxon>
        <taxon>Acariformes</taxon>
        <taxon>Trombidiformes</taxon>
        <taxon>Prostigmata</taxon>
        <taxon>Anystina</taxon>
        <taxon>Parasitengona</taxon>
        <taxon>Trombiculoidea</taxon>
        <taxon>Trombiculidae</taxon>
        <taxon>Leptotrombidium</taxon>
    </lineage>
</organism>
<dbReference type="CDD" id="cd02891">
    <property type="entry name" value="A2M_like"/>
    <property type="match status" value="1"/>
</dbReference>
<dbReference type="GO" id="GO:0005615">
    <property type="term" value="C:extracellular space"/>
    <property type="evidence" value="ECO:0007669"/>
    <property type="project" value="InterPro"/>
</dbReference>
<dbReference type="Pfam" id="PF07677">
    <property type="entry name" value="A2M_recep"/>
    <property type="match status" value="1"/>
</dbReference>
<evidence type="ECO:0000313" key="3">
    <source>
        <dbReference type="Proteomes" id="UP000288716"/>
    </source>
</evidence>
<dbReference type="Gene3D" id="2.60.40.690">
    <property type="entry name" value="Alpha-macroglobulin, receptor-binding domain"/>
    <property type="match status" value="1"/>
</dbReference>
<protein>
    <submittedName>
        <fullName evidence="2">Alpha-2-macroglobiln splicing variant 1-like protein</fullName>
    </submittedName>
</protein>
<dbReference type="Gene3D" id="1.50.10.20">
    <property type="match status" value="1"/>
</dbReference>
<dbReference type="InterPro" id="IPR036595">
    <property type="entry name" value="A-macroglobulin_rcpt-bd_sf"/>
</dbReference>
<dbReference type="OrthoDB" id="6516884at2759"/>
<dbReference type="VEuPathDB" id="VectorBase:LDEU007521"/>
<dbReference type="Pfam" id="PF07678">
    <property type="entry name" value="TED_complement"/>
    <property type="match status" value="1"/>
</dbReference>
<evidence type="ECO:0000313" key="2">
    <source>
        <dbReference type="EMBL" id="RWS24519.1"/>
    </source>
</evidence>
<proteinExistence type="predicted"/>
<dbReference type="InterPro" id="IPR008930">
    <property type="entry name" value="Terpenoid_cyclase/PrenylTrfase"/>
</dbReference>
<dbReference type="InterPro" id="IPR050473">
    <property type="entry name" value="A2M/Complement_sys"/>
</dbReference>
<dbReference type="SUPFAM" id="SSF48239">
    <property type="entry name" value="Terpenoid cyclases/Protein prenyltransferases"/>
    <property type="match status" value="1"/>
</dbReference>
<evidence type="ECO:0000259" key="1">
    <source>
        <dbReference type="SMART" id="SM01361"/>
    </source>
</evidence>
<feature type="domain" description="Alpha-macroglobulin receptor-binding" evidence="1">
    <location>
        <begin position="947"/>
        <end position="1028"/>
    </location>
</feature>
<dbReference type="SMART" id="SM01361">
    <property type="entry name" value="A2M_recep"/>
    <property type="match status" value="1"/>
</dbReference>
<dbReference type="PANTHER" id="PTHR11412:SF171">
    <property type="entry name" value="PREGNANCY ZONE PROTEIN-LIKE PROTEIN"/>
    <property type="match status" value="1"/>
</dbReference>
<name>A0A443SAE6_9ACAR</name>
<dbReference type="PANTHER" id="PTHR11412">
    <property type="entry name" value="MACROGLOBULIN / COMPLEMENT"/>
    <property type="match status" value="1"/>
</dbReference>
<dbReference type="Gene3D" id="2.60.120.1540">
    <property type="match status" value="1"/>
</dbReference>
<sequence length="1233" mass="138427">MLAEKPDFSPAPDEEFQLCYETRLIPWVRIEESVCQTVKSNTNGIVPVIIPATQRNISQIYLQVTSVNYPEVANMVSLESWFAMSFVSMEMKSLFEPVCKGPLNIEVYVSNDTRSEQSMYYQLIGANSLQAPVNVKLQMQPWTPPISGANIDQEETDPLPQIKRSVLSIELPASMPPYSMANRLVLYFLDTSGRIVSDSMTFFIDCLNEANVKMNMQSSKNREIEVKIDGESKDSSCVVDISSNEKRKEITKRRIMHLLDSFDVVKQLDKCQQSKIALATGRGAPYTHNTPTSTNLPQNPFPTPVLDFHNSWDSFNDIGLIVASNKALDDSPCESDVFPRGFPPNVLHEFQHHSRIMGLRFTKTGMNAAALHRLEREVIDDMLHTSLLDSSEKKFSGNTENNRKIYGNAICLSKNNGMRFVDNKLDTSSAPVDFVISAPPKSTFGEEIPINLHVGVAGKGCAAIQATVENSNLFAVSAIPAPQCVCNSNVLKVTLKPKAIGRLTFQMNVKPGPSTLCSSGQPVTFTAISSKDAVLVSPPGIQHKEYNTTLYCSQNKQSFSLKKSPSIKKATISSDILSLIHLNLKDHHSHPSVVDLLASIALSSYVANTPHLKATESLKHLINKETAKSYQDILSYRLRDGSFTISRRKQVHSYLSLTVEAFKTLTQLRKSNIKVVQDGDLGRTLDWIYRHQERDGCFYQQLTVVNVWPVTLDSTLQTTAFVAASLMESGFNATSSDPRYPITTAYQCIKSQLLLGKYSDLSLALLAYVESLRNDNAEANKRITELLSHATDSGEEMFWNSENNKEIAGYAILTLLKLKENAKAKKIAHWLVRQPKPLQSSVSSAALIEVWTLFTEGSNLKVKVNNRDAIALNGGESQNILAPTGNTDVQLEGTGCALLLLDTVEKFSDEKKTFFNMTVSGLNTGFSTCRKRLMRLCIKETGNQNFNASVIKVNYATGFTVDDRELLPRLAIRQVVSDFKIQQNYLLLYLRPFYNAPEPECFDIPFIQTHIVQNSRPAYIESYDYYEYRSSLNHFSDVVKYSFPKECNVTKEMSHTKRLHSAEHGGVSRRIGDENKDLTEARVFRCPEGVKDSCPDCRSANHHYKNEICKSTLSAVIDRSRRMTHHGHWMTYGHPSHRRSETKKCVAVPLEIKKLVHLKQEGRPLVYHSEILHFFMLEECKSYIRCKIAKGEGLVVVNNLEKEFTGNVNLLQLTEKDFLVNLQLGETKFPKCV</sequence>
<dbReference type="InterPro" id="IPR011626">
    <property type="entry name" value="Alpha-macroglobulin_TED"/>
</dbReference>
<dbReference type="InterPro" id="IPR009048">
    <property type="entry name" value="A-macroglobulin_rcpt-bd"/>
</dbReference>
<dbReference type="EMBL" id="NCKV01004769">
    <property type="protein sequence ID" value="RWS24519.1"/>
    <property type="molecule type" value="Genomic_DNA"/>
</dbReference>
<dbReference type="SUPFAM" id="SSF49410">
    <property type="entry name" value="Alpha-macroglobulin receptor domain"/>
    <property type="match status" value="1"/>
</dbReference>
<dbReference type="STRING" id="299467.A0A443SAE6"/>
<comment type="caution">
    <text evidence="2">The sequence shown here is derived from an EMBL/GenBank/DDBJ whole genome shotgun (WGS) entry which is preliminary data.</text>
</comment>
<accession>A0A443SAE6</accession>
<reference evidence="2 3" key="1">
    <citation type="journal article" date="2018" name="Gigascience">
        <title>Genomes of trombidid mites reveal novel predicted allergens and laterally-transferred genes associated with secondary metabolism.</title>
        <authorList>
            <person name="Dong X."/>
            <person name="Chaisiri K."/>
            <person name="Xia D."/>
            <person name="Armstrong S.D."/>
            <person name="Fang Y."/>
            <person name="Donnelly M.J."/>
            <person name="Kadowaki T."/>
            <person name="McGarry J.W."/>
            <person name="Darby A.C."/>
            <person name="Makepeace B.L."/>
        </authorList>
    </citation>
    <scope>NUCLEOTIDE SEQUENCE [LARGE SCALE GENOMIC DNA]</scope>
    <source>
        <strain evidence="2">UoL-UT</strain>
    </source>
</reference>
<keyword evidence="3" id="KW-1185">Reference proteome</keyword>
<dbReference type="Proteomes" id="UP000288716">
    <property type="component" value="Unassembled WGS sequence"/>
</dbReference>
<gene>
    <name evidence="2" type="ORF">B4U80_13207</name>
</gene>